<dbReference type="InterPro" id="IPR006061">
    <property type="entry name" value="SBP_1_CS"/>
</dbReference>
<comment type="similarity">
    <text evidence="1">Belongs to the bacterial solute-binding protein 1 family.</text>
</comment>
<protein>
    <submittedName>
        <fullName evidence="5">Carbohydrate ABC transporter substrate-binding protein</fullName>
    </submittedName>
</protein>
<dbReference type="GO" id="GO:0015768">
    <property type="term" value="P:maltose transport"/>
    <property type="evidence" value="ECO:0007669"/>
    <property type="project" value="TreeGrafter"/>
</dbReference>
<evidence type="ECO:0000313" key="5">
    <source>
        <dbReference type="EMBL" id="RFU95974.1"/>
    </source>
</evidence>
<dbReference type="PANTHER" id="PTHR30061:SF50">
    <property type="entry name" value="MALTOSE_MALTODEXTRIN-BINDING PERIPLASMIC PROTEIN"/>
    <property type="match status" value="1"/>
</dbReference>
<dbReference type="AlphaFoldDB" id="A0A372MJQ7"/>
<evidence type="ECO:0000256" key="4">
    <source>
        <dbReference type="SAM" id="SignalP"/>
    </source>
</evidence>
<reference evidence="6" key="1">
    <citation type="submission" date="2018-08" db="EMBL/GenBank/DDBJ databases">
        <authorList>
            <person name="Grouzdev D.S."/>
            <person name="Krutkina M.S."/>
        </authorList>
    </citation>
    <scope>NUCLEOTIDE SEQUENCE [LARGE SCALE GENOMIC DNA]</scope>
    <source>
        <strain evidence="6">4-11</strain>
    </source>
</reference>
<keyword evidence="3 4" id="KW-0732">Signal</keyword>
<feature type="signal peptide" evidence="4">
    <location>
        <begin position="1"/>
        <end position="34"/>
    </location>
</feature>
<evidence type="ECO:0000313" key="6">
    <source>
        <dbReference type="Proteomes" id="UP000264002"/>
    </source>
</evidence>
<dbReference type="PROSITE" id="PS01037">
    <property type="entry name" value="SBP_BACTERIAL_1"/>
    <property type="match status" value="1"/>
</dbReference>
<proteinExistence type="inferred from homology"/>
<organism evidence="5 6">
    <name type="scientific">Sphaerochaeta halotolerans</name>
    <dbReference type="NCBI Taxonomy" id="2293840"/>
    <lineage>
        <taxon>Bacteria</taxon>
        <taxon>Pseudomonadati</taxon>
        <taxon>Spirochaetota</taxon>
        <taxon>Spirochaetia</taxon>
        <taxon>Spirochaetales</taxon>
        <taxon>Sphaerochaetaceae</taxon>
        <taxon>Sphaerochaeta</taxon>
    </lineage>
</organism>
<keyword evidence="6" id="KW-1185">Reference proteome</keyword>
<dbReference type="GO" id="GO:1901982">
    <property type="term" value="F:maltose binding"/>
    <property type="evidence" value="ECO:0007669"/>
    <property type="project" value="TreeGrafter"/>
</dbReference>
<evidence type="ECO:0000256" key="1">
    <source>
        <dbReference type="ARBA" id="ARBA00008520"/>
    </source>
</evidence>
<dbReference type="Proteomes" id="UP000264002">
    <property type="component" value="Unassembled WGS sequence"/>
</dbReference>
<keyword evidence="2" id="KW-0813">Transport</keyword>
<dbReference type="SUPFAM" id="SSF53850">
    <property type="entry name" value="Periplasmic binding protein-like II"/>
    <property type="match status" value="1"/>
</dbReference>
<gene>
    <name evidence="5" type="ORF">DYP60_02930</name>
</gene>
<sequence>MHTRPWKRRKSMKYQKSIFLLVAVLVITGATLFAAGATESAKQDSVTVEIYHHKIPWIDAWEEMSEEYEQSHPTVNLETEVVGGASDWRTLLKTKFAANKAPDIFIIEGFSDYQLWKEYIETLDEEPWVDHLLPISKDAATQDDHVIALPVTIEGYGYIYNKNLFKKAGITELPTTFSEMKKTVATLKQNGITPFASGFGTWWVISNHFTNIPFAQQENPRGYISDLNNGKAKIPGNKEFLDWKQAFDLVLQNSEPNPLTTDHNMQVTMFANQEVAMIQQGNWKQSVIFETDPDLDIGLLPIFTSDDEEKANRIPVGIPFMFVVNSQSPETEKQAAKDFLTWLVSSDEGKQYLAEEFDVIPALDNIEASPSLGGVSKDIVSFAQAGKTIPWMFSYWPDGAVNEFSDLAQRYVAGLDSFTTYLENLQNSWKRLQK</sequence>
<dbReference type="GO" id="GO:0055052">
    <property type="term" value="C:ATP-binding cassette (ABC) transporter complex, substrate-binding subunit-containing"/>
    <property type="evidence" value="ECO:0007669"/>
    <property type="project" value="TreeGrafter"/>
</dbReference>
<accession>A0A372MJQ7</accession>
<feature type="chain" id="PRO_5017044023" evidence="4">
    <location>
        <begin position="35"/>
        <end position="434"/>
    </location>
</feature>
<dbReference type="GO" id="GO:0042956">
    <property type="term" value="P:maltodextrin transmembrane transport"/>
    <property type="evidence" value="ECO:0007669"/>
    <property type="project" value="TreeGrafter"/>
</dbReference>
<evidence type="ECO:0000256" key="2">
    <source>
        <dbReference type="ARBA" id="ARBA00022448"/>
    </source>
</evidence>
<dbReference type="GO" id="GO:0055085">
    <property type="term" value="P:transmembrane transport"/>
    <property type="evidence" value="ECO:0007669"/>
    <property type="project" value="InterPro"/>
</dbReference>
<evidence type="ECO:0000256" key="3">
    <source>
        <dbReference type="ARBA" id="ARBA00022729"/>
    </source>
</evidence>
<dbReference type="Gene3D" id="3.40.190.10">
    <property type="entry name" value="Periplasmic binding protein-like II"/>
    <property type="match status" value="2"/>
</dbReference>
<dbReference type="InterPro" id="IPR006059">
    <property type="entry name" value="SBP"/>
</dbReference>
<dbReference type="Pfam" id="PF01547">
    <property type="entry name" value="SBP_bac_1"/>
    <property type="match status" value="1"/>
</dbReference>
<reference evidence="5 6" key="2">
    <citation type="submission" date="2018-09" db="EMBL/GenBank/DDBJ databases">
        <title>Genome of Sphaerochaeta halotolerans strain 4-11.</title>
        <authorList>
            <person name="Nazina T.N."/>
            <person name="Sokolova D.S."/>
        </authorList>
    </citation>
    <scope>NUCLEOTIDE SEQUENCE [LARGE SCALE GENOMIC DNA]</scope>
    <source>
        <strain evidence="5 6">4-11</strain>
    </source>
</reference>
<comment type="caution">
    <text evidence="5">The sequence shown here is derived from an EMBL/GenBank/DDBJ whole genome shotgun (WGS) entry which is preliminary data.</text>
</comment>
<dbReference type="EMBL" id="QUWK01000002">
    <property type="protein sequence ID" value="RFU95974.1"/>
    <property type="molecule type" value="Genomic_DNA"/>
</dbReference>
<name>A0A372MJQ7_9SPIR</name>
<dbReference type="PANTHER" id="PTHR30061">
    <property type="entry name" value="MALTOSE-BINDING PERIPLASMIC PROTEIN"/>
    <property type="match status" value="1"/>
</dbReference>